<evidence type="ECO:0000313" key="9">
    <source>
        <dbReference type="Proteomes" id="UP000094819"/>
    </source>
</evidence>
<feature type="transmembrane region" description="Helical" evidence="7">
    <location>
        <begin position="131"/>
        <end position="154"/>
    </location>
</feature>
<name>A0A1E3J996_9TREE</name>
<comment type="caution">
    <text evidence="8">The sequence shown here is derived from an EMBL/GenBank/DDBJ whole genome shotgun (WGS) entry which is preliminary data.</text>
</comment>
<gene>
    <name evidence="8" type="ORF">L198_03997</name>
</gene>
<dbReference type="GeneID" id="30193210"/>
<evidence type="ECO:0000256" key="7">
    <source>
        <dbReference type="SAM" id="Phobius"/>
    </source>
</evidence>
<protein>
    <recommendedName>
        <fullName evidence="10">Major facilitator superfamily (MFS) profile domain-containing protein</fullName>
    </recommendedName>
</protein>
<sequence>MDYVFSVYQINLIPTGGQALQIVATIGAAALSDLFKARLSMIVIIAGIGMLGHILLSVWDIGFSGQFAGYMLIYCAVDAGALCLTWFSEICSADAEVRTIIIGLANGVGYTWIAGFPFLMYPASQAPHYKYGYEIGAGFYAITITGCTVLAILLKRYGTPYQNVPKSGDKDADQGSEGEVGGNSQDKEKELDFERTEAVARLSHGNERNQRS</sequence>
<keyword evidence="3 7" id="KW-0812">Transmembrane</keyword>
<evidence type="ECO:0000313" key="8">
    <source>
        <dbReference type="EMBL" id="ODN97433.1"/>
    </source>
</evidence>
<keyword evidence="4 7" id="KW-1133">Transmembrane helix</keyword>
<feature type="transmembrane region" description="Helical" evidence="7">
    <location>
        <begin position="12"/>
        <end position="32"/>
    </location>
</feature>
<feature type="transmembrane region" description="Helical" evidence="7">
    <location>
        <begin position="99"/>
        <end position="119"/>
    </location>
</feature>
<feature type="transmembrane region" description="Helical" evidence="7">
    <location>
        <begin position="67"/>
        <end position="87"/>
    </location>
</feature>
<evidence type="ECO:0000256" key="3">
    <source>
        <dbReference type="ARBA" id="ARBA00022692"/>
    </source>
</evidence>
<evidence type="ECO:0000256" key="1">
    <source>
        <dbReference type="ARBA" id="ARBA00004141"/>
    </source>
</evidence>
<dbReference type="GO" id="GO:0022857">
    <property type="term" value="F:transmembrane transporter activity"/>
    <property type="evidence" value="ECO:0007669"/>
    <property type="project" value="TreeGrafter"/>
</dbReference>
<feature type="compositionally biased region" description="Basic and acidic residues" evidence="6">
    <location>
        <begin position="185"/>
        <end position="212"/>
    </location>
</feature>
<feature type="region of interest" description="Disordered" evidence="6">
    <location>
        <begin position="165"/>
        <end position="212"/>
    </location>
</feature>
<evidence type="ECO:0000256" key="5">
    <source>
        <dbReference type="ARBA" id="ARBA00023136"/>
    </source>
</evidence>
<evidence type="ECO:0008006" key="10">
    <source>
        <dbReference type="Google" id="ProtNLM"/>
    </source>
</evidence>
<reference evidence="8 9" key="1">
    <citation type="submission" date="2016-06" db="EMBL/GenBank/DDBJ databases">
        <title>Evolution of pathogenesis and genome organization in the Tremellales.</title>
        <authorList>
            <person name="Cuomo C."/>
            <person name="Litvintseva A."/>
            <person name="Heitman J."/>
            <person name="Chen Y."/>
            <person name="Sun S."/>
            <person name="Springer D."/>
            <person name="Dromer F."/>
            <person name="Young S."/>
            <person name="Zeng Q."/>
            <person name="Chapman S."/>
            <person name="Gujja S."/>
            <person name="Saif S."/>
            <person name="Birren B."/>
        </authorList>
    </citation>
    <scope>NUCLEOTIDE SEQUENCE [LARGE SCALE GENOMIC DNA]</scope>
    <source>
        <strain evidence="8 9">CBS 7118</strain>
    </source>
</reference>
<organism evidence="8 9">
    <name type="scientific">Cryptococcus wingfieldii CBS 7118</name>
    <dbReference type="NCBI Taxonomy" id="1295528"/>
    <lineage>
        <taxon>Eukaryota</taxon>
        <taxon>Fungi</taxon>
        <taxon>Dikarya</taxon>
        <taxon>Basidiomycota</taxon>
        <taxon>Agaricomycotina</taxon>
        <taxon>Tremellomycetes</taxon>
        <taxon>Tremellales</taxon>
        <taxon>Cryptococcaceae</taxon>
        <taxon>Cryptococcus</taxon>
    </lineage>
</organism>
<dbReference type="SUPFAM" id="SSF103473">
    <property type="entry name" value="MFS general substrate transporter"/>
    <property type="match status" value="1"/>
</dbReference>
<keyword evidence="2" id="KW-0813">Transport</keyword>
<dbReference type="GO" id="GO:0016020">
    <property type="term" value="C:membrane"/>
    <property type="evidence" value="ECO:0007669"/>
    <property type="project" value="UniProtKB-SubCell"/>
</dbReference>
<keyword evidence="9" id="KW-1185">Reference proteome</keyword>
<dbReference type="EMBL" id="AWGH01000010">
    <property type="protein sequence ID" value="ODN97433.1"/>
    <property type="molecule type" value="Genomic_DNA"/>
</dbReference>
<dbReference type="RefSeq" id="XP_019032035.1">
    <property type="nucleotide sequence ID" value="XM_019176122.1"/>
</dbReference>
<accession>A0A1E3J996</accession>
<evidence type="ECO:0000256" key="4">
    <source>
        <dbReference type="ARBA" id="ARBA00022989"/>
    </source>
</evidence>
<dbReference type="OrthoDB" id="3639251at2759"/>
<evidence type="ECO:0000256" key="6">
    <source>
        <dbReference type="SAM" id="MobiDB-lite"/>
    </source>
</evidence>
<dbReference type="AlphaFoldDB" id="A0A1E3J996"/>
<feature type="transmembrane region" description="Helical" evidence="7">
    <location>
        <begin position="39"/>
        <end position="61"/>
    </location>
</feature>
<proteinExistence type="predicted"/>
<dbReference type="PANTHER" id="PTHR43791:SF36">
    <property type="entry name" value="TRANSPORTER, PUTATIVE (AFU_ORTHOLOGUE AFUA_6G08340)-RELATED"/>
    <property type="match status" value="1"/>
</dbReference>
<dbReference type="Proteomes" id="UP000094819">
    <property type="component" value="Unassembled WGS sequence"/>
</dbReference>
<evidence type="ECO:0000256" key="2">
    <source>
        <dbReference type="ARBA" id="ARBA00022448"/>
    </source>
</evidence>
<dbReference type="InterPro" id="IPR036259">
    <property type="entry name" value="MFS_trans_sf"/>
</dbReference>
<dbReference type="PANTHER" id="PTHR43791">
    <property type="entry name" value="PERMEASE-RELATED"/>
    <property type="match status" value="1"/>
</dbReference>
<comment type="subcellular location">
    <subcellularLocation>
        <location evidence="1">Membrane</location>
        <topology evidence="1">Multi-pass membrane protein</topology>
    </subcellularLocation>
</comment>
<keyword evidence="5 7" id="KW-0472">Membrane</keyword>